<dbReference type="GO" id="GO:0140824">
    <property type="term" value="F:thioredoxin-dependent peroxiredoxin activity"/>
    <property type="evidence" value="ECO:0007669"/>
    <property type="project" value="UniProtKB-EC"/>
</dbReference>
<dbReference type="Gene3D" id="3.40.30.10">
    <property type="entry name" value="Glutaredoxin"/>
    <property type="match status" value="1"/>
</dbReference>
<comment type="catalytic activity">
    <reaction evidence="11">
        <text>a hydroperoxide + [thioredoxin]-dithiol = an alcohol + [thioredoxin]-disulfide + H2O</text>
        <dbReference type="Rhea" id="RHEA:62620"/>
        <dbReference type="Rhea" id="RHEA-COMP:10698"/>
        <dbReference type="Rhea" id="RHEA-COMP:10700"/>
        <dbReference type="ChEBI" id="CHEBI:15377"/>
        <dbReference type="ChEBI" id="CHEBI:29950"/>
        <dbReference type="ChEBI" id="CHEBI:30879"/>
        <dbReference type="ChEBI" id="CHEBI:35924"/>
        <dbReference type="ChEBI" id="CHEBI:50058"/>
        <dbReference type="EC" id="1.11.1.24"/>
    </reaction>
</comment>
<gene>
    <name evidence="14" type="ORF">P9H32_05700</name>
</gene>
<keyword evidence="4" id="KW-0049">Antioxidant</keyword>
<comment type="similarity">
    <text evidence="9">Belongs to the peroxiredoxin family. BCP/PrxQ subfamily.</text>
</comment>
<dbReference type="RefSeq" id="WP_322607917.1">
    <property type="nucleotide sequence ID" value="NZ_JARVCO010000007.1"/>
</dbReference>
<comment type="function">
    <text evidence="1">Thiol-specific peroxidase that catalyzes the reduction of hydrogen peroxide and organic hydroperoxides to water and alcohols, respectively. Plays a role in cell protection against oxidative stress by detoxifying peroxides and as sensor of hydrogen peroxide-mediated signaling events.</text>
</comment>
<reference evidence="14 15" key="1">
    <citation type="journal article" date="2024" name="Appl. Environ. Microbiol.">
        <title>Pontiella agarivorans sp. nov., a novel marine anaerobic bacterium capable of degrading macroalgal polysaccharides and fixing nitrogen.</title>
        <authorList>
            <person name="Liu N."/>
            <person name="Kivenson V."/>
            <person name="Peng X."/>
            <person name="Cui Z."/>
            <person name="Lankiewicz T.S."/>
            <person name="Gosselin K.M."/>
            <person name="English C.J."/>
            <person name="Blair E.M."/>
            <person name="O'Malley M.A."/>
            <person name="Valentine D.L."/>
        </authorList>
    </citation>
    <scope>NUCLEOTIDE SEQUENCE [LARGE SCALE GENOMIC DNA]</scope>
    <source>
        <strain evidence="14 15">NLcol2</strain>
    </source>
</reference>
<proteinExistence type="inferred from homology"/>
<dbReference type="EC" id="1.11.1.24" evidence="2"/>
<organism evidence="14 15">
    <name type="scientific">Pontiella agarivorans</name>
    <dbReference type="NCBI Taxonomy" id="3038953"/>
    <lineage>
        <taxon>Bacteria</taxon>
        <taxon>Pseudomonadati</taxon>
        <taxon>Kiritimatiellota</taxon>
        <taxon>Kiritimatiellia</taxon>
        <taxon>Kiritimatiellales</taxon>
        <taxon>Pontiellaceae</taxon>
        <taxon>Pontiella</taxon>
    </lineage>
</organism>
<feature type="signal peptide" evidence="12">
    <location>
        <begin position="1"/>
        <end position="18"/>
    </location>
</feature>
<evidence type="ECO:0000256" key="2">
    <source>
        <dbReference type="ARBA" id="ARBA00013017"/>
    </source>
</evidence>
<keyword evidence="5 14" id="KW-0560">Oxidoreductase</keyword>
<evidence type="ECO:0000313" key="15">
    <source>
        <dbReference type="Proteomes" id="UP001290861"/>
    </source>
</evidence>
<keyword evidence="6" id="KW-1015">Disulfide bond</keyword>
<evidence type="ECO:0000256" key="11">
    <source>
        <dbReference type="ARBA" id="ARBA00049091"/>
    </source>
</evidence>
<evidence type="ECO:0000256" key="3">
    <source>
        <dbReference type="ARBA" id="ARBA00022559"/>
    </source>
</evidence>
<dbReference type="PROSITE" id="PS51352">
    <property type="entry name" value="THIOREDOXIN_2"/>
    <property type="match status" value="1"/>
</dbReference>
<keyword evidence="15" id="KW-1185">Reference proteome</keyword>
<protein>
    <recommendedName>
        <fullName evidence="2">thioredoxin-dependent peroxiredoxin</fullName>
        <ecNumber evidence="2">1.11.1.24</ecNumber>
    </recommendedName>
    <alternativeName>
        <fullName evidence="8">Thioredoxin peroxidase</fullName>
    </alternativeName>
    <alternativeName>
        <fullName evidence="10">Thioredoxin-dependent peroxiredoxin Bcp</fullName>
    </alternativeName>
</protein>
<feature type="domain" description="Thioredoxin" evidence="13">
    <location>
        <begin position="19"/>
        <end position="181"/>
    </location>
</feature>
<evidence type="ECO:0000256" key="5">
    <source>
        <dbReference type="ARBA" id="ARBA00023002"/>
    </source>
</evidence>
<dbReference type="PANTHER" id="PTHR42801">
    <property type="entry name" value="THIOREDOXIN-DEPENDENT PEROXIDE REDUCTASE"/>
    <property type="match status" value="1"/>
</dbReference>
<dbReference type="InterPro" id="IPR013766">
    <property type="entry name" value="Thioredoxin_domain"/>
</dbReference>
<dbReference type="Proteomes" id="UP001290861">
    <property type="component" value="Unassembled WGS sequence"/>
</dbReference>
<dbReference type="InterPro" id="IPR036249">
    <property type="entry name" value="Thioredoxin-like_sf"/>
</dbReference>
<dbReference type="SUPFAM" id="SSF52833">
    <property type="entry name" value="Thioredoxin-like"/>
    <property type="match status" value="1"/>
</dbReference>
<evidence type="ECO:0000256" key="1">
    <source>
        <dbReference type="ARBA" id="ARBA00003330"/>
    </source>
</evidence>
<evidence type="ECO:0000256" key="9">
    <source>
        <dbReference type="ARBA" id="ARBA00038489"/>
    </source>
</evidence>
<accession>A0ABU5MV75</accession>
<dbReference type="InterPro" id="IPR050924">
    <property type="entry name" value="Peroxiredoxin_BCP/PrxQ"/>
</dbReference>
<keyword evidence="3 14" id="KW-0575">Peroxidase</keyword>
<evidence type="ECO:0000256" key="10">
    <source>
        <dbReference type="ARBA" id="ARBA00042639"/>
    </source>
</evidence>
<dbReference type="EMBL" id="JARVCO010000007">
    <property type="protein sequence ID" value="MDZ8118118.1"/>
    <property type="molecule type" value="Genomic_DNA"/>
</dbReference>
<keyword evidence="7" id="KW-0676">Redox-active center</keyword>
<dbReference type="CDD" id="cd03017">
    <property type="entry name" value="PRX_BCP"/>
    <property type="match status" value="1"/>
</dbReference>
<evidence type="ECO:0000256" key="6">
    <source>
        <dbReference type="ARBA" id="ARBA00023157"/>
    </source>
</evidence>
<keyword evidence="12" id="KW-0732">Signal</keyword>
<evidence type="ECO:0000313" key="14">
    <source>
        <dbReference type="EMBL" id="MDZ8118118.1"/>
    </source>
</evidence>
<feature type="chain" id="PRO_5046354666" description="thioredoxin-dependent peroxiredoxin" evidence="12">
    <location>
        <begin position="19"/>
        <end position="181"/>
    </location>
</feature>
<name>A0ABU5MV75_9BACT</name>
<sequence>MKCYTTLFALCAGIAVRALEVGQTAPFFTAKDQDGQVWKLEEQLGGKPVLVYFYPAAMTGGCTKQACAYRDYVAAGDSAFNVVGISADSPEGLKIFQTSEKLNFPLLSDPGGAVAEEFGVEVKKGVKTIKRMVAGNEVELTRSATTMRWTFVIGPDGKIIYKSDKVKPTEDLRHVLAALKK</sequence>
<dbReference type="InterPro" id="IPR000866">
    <property type="entry name" value="AhpC/TSA"/>
</dbReference>
<evidence type="ECO:0000256" key="7">
    <source>
        <dbReference type="ARBA" id="ARBA00023284"/>
    </source>
</evidence>
<evidence type="ECO:0000259" key="13">
    <source>
        <dbReference type="PROSITE" id="PS51352"/>
    </source>
</evidence>
<dbReference type="Pfam" id="PF00578">
    <property type="entry name" value="AhpC-TSA"/>
    <property type="match status" value="1"/>
</dbReference>
<evidence type="ECO:0000256" key="12">
    <source>
        <dbReference type="SAM" id="SignalP"/>
    </source>
</evidence>
<dbReference type="PANTHER" id="PTHR42801:SF4">
    <property type="entry name" value="AHPC_TSA FAMILY PROTEIN"/>
    <property type="match status" value="1"/>
</dbReference>
<comment type="caution">
    <text evidence="14">The sequence shown here is derived from an EMBL/GenBank/DDBJ whole genome shotgun (WGS) entry which is preliminary data.</text>
</comment>
<evidence type="ECO:0000256" key="8">
    <source>
        <dbReference type="ARBA" id="ARBA00032824"/>
    </source>
</evidence>
<evidence type="ECO:0000256" key="4">
    <source>
        <dbReference type="ARBA" id="ARBA00022862"/>
    </source>
</evidence>